<evidence type="ECO:0000313" key="4">
    <source>
        <dbReference type="Proteomes" id="UP000607645"/>
    </source>
</evidence>
<protein>
    <recommendedName>
        <fullName evidence="2">Peptidase M56 domain-containing protein</fullName>
    </recommendedName>
</protein>
<dbReference type="InterPro" id="IPR052173">
    <property type="entry name" value="Beta-lactam_resp_regulator"/>
</dbReference>
<feature type="transmembrane region" description="Helical" evidence="1">
    <location>
        <begin position="45"/>
        <end position="64"/>
    </location>
</feature>
<keyword evidence="1" id="KW-0472">Membrane</keyword>
<organism evidence="3 4">
    <name type="scientific">Lawsonibacter faecis</name>
    <dbReference type="NCBI Taxonomy" id="2763052"/>
    <lineage>
        <taxon>Bacteria</taxon>
        <taxon>Bacillati</taxon>
        <taxon>Bacillota</taxon>
        <taxon>Clostridia</taxon>
        <taxon>Eubacteriales</taxon>
        <taxon>Oscillospiraceae</taxon>
        <taxon>Lawsonibacter</taxon>
    </lineage>
</organism>
<name>A0A8J6J584_9FIRM</name>
<dbReference type="Gene3D" id="2.130.10.10">
    <property type="entry name" value="YVTN repeat-like/Quinoprotein amine dehydrogenase"/>
    <property type="match status" value="1"/>
</dbReference>
<reference evidence="3" key="1">
    <citation type="submission" date="2020-08" db="EMBL/GenBank/DDBJ databases">
        <title>Genome public.</title>
        <authorList>
            <person name="Liu C."/>
            <person name="Sun Q."/>
        </authorList>
    </citation>
    <scope>NUCLEOTIDE SEQUENCE</scope>
    <source>
        <strain evidence="3">NSJ-52</strain>
    </source>
</reference>
<dbReference type="Proteomes" id="UP000607645">
    <property type="component" value="Unassembled WGS sequence"/>
</dbReference>
<keyword evidence="1" id="KW-0812">Transmembrane</keyword>
<evidence type="ECO:0000313" key="3">
    <source>
        <dbReference type="EMBL" id="MBC5736402.1"/>
    </source>
</evidence>
<dbReference type="PANTHER" id="PTHR34978">
    <property type="entry name" value="POSSIBLE SENSOR-TRANSDUCER PROTEIN BLAR"/>
    <property type="match status" value="1"/>
</dbReference>
<dbReference type="Pfam" id="PF05569">
    <property type="entry name" value="Peptidase_M56"/>
    <property type="match status" value="1"/>
</dbReference>
<sequence>MSDLFAHTLPVLFAALLRMSAVAALCALAVMLLRAVLKKLGAPRGIVFLLWAVVLFRMVCPFSFESPAAVLSSKPLGLGWTDGVPAAPPAPAFTAPAAPSGTAAVPEAPPAPSLPAVSTQPEGAGFSAAGVLSILWAAGLLALCCWTGLSYFRLKRRVEAAVRTADGVWETDRIDSPFVLGFFPPKIYLPPGLSGDTRSYVLLHERSHIRRGDHVVKAAAFLALAVHWFNPVLWLAWALACRDMEAACDESVLRQSGEDIRRGYSAALLALASSRPVRTPLAFGENGVKGRIQGVLRWRRSLPLAAAAFALLALALGFVLAADPVALPETPPSLTVSIPGKADFQCEAYPTHWGGGDGGPFPVTQMRPLISAEVGDAVHLTFWSDLPDEIVIEDYLLDGGASPPVQRIQDTAPDGSFYLPAHSASTGIGSEERTIVVRCRWNSGLRYRECEYGFRMLVPSVQSGDYPAPIAQAGNRPLYLIESEDAPSVSGDQAVTVTPGVVLAVSFSSDVSVDCRVQLFRRETLEPLGGEIGSASARSFQLPDGADGAVLLNILCTYEDGRTGSWWSLLEVLADVPPEVDQEVSFDAGRLPALRYPGDADWTPLLPLLPAPAGWAGDETAARDSAVTLEGIDGGLAVQAGFTTSREGWAVVSIGTGVGWADIYFYRSHDGGYTWTEYGRPEAAKWYAKLAGFSDPDHGVICVDLFNGAPIFTTADGGRTWEALDVSRIYADVGGSGVPDDSVYLADSLLLQGDWGFITLECRSGSWPPICLYTTDRFKTFAAIDRFCLPAGDEAGYRIVSLTGDDASMDLTLALLDGDGGESGRTVLRYDGYAWRRDQPIPDPASLSVDDLPAPTYMDYGGEHRLSTPPSAVYNDPIRVLADLPGADITLYGLNERISGSRGVLLRRGRSLDYYPGIAYHEGPQNIQAEMALGDYDGDGSDELAVAVCTGVGTDVSVHELHIFELQGGGFSRPASLTEEDLRSLVTDYVDSESLVEDGRTLMALYWSGTKQVCDLTALSEDSKLWEHAAPADQYHFDLTGVPIRASTVLSVRGSVGFIADYSADAVYDGASISLDWHTGRVEVYDEYQLAE</sequence>
<dbReference type="InterPro" id="IPR015943">
    <property type="entry name" value="WD40/YVTN_repeat-like_dom_sf"/>
</dbReference>
<comment type="caution">
    <text evidence="3">The sequence shown here is derived from an EMBL/GenBank/DDBJ whole genome shotgun (WGS) entry which is preliminary data.</text>
</comment>
<keyword evidence="4" id="KW-1185">Reference proteome</keyword>
<gene>
    <name evidence="3" type="ORF">H8S62_05190</name>
</gene>
<proteinExistence type="predicted"/>
<dbReference type="InterPro" id="IPR008756">
    <property type="entry name" value="Peptidase_M56"/>
</dbReference>
<feature type="domain" description="Peptidase M56" evidence="2">
    <location>
        <begin position="15"/>
        <end position="282"/>
    </location>
</feature>
<keyword evidence="1" id="KW-1133">Transmembrane helix</keyword>
<dbReference type="SUPFAM" id="SSF110296">
    <property type="entry name" value="Oligoxyloglucan reducing end-specific cellobiohydrolase"/>
    <property type="match status" value="1"/>
</dbReference>
<feature type="transmembrane region" description="Helical" evidence="1">
    <location>
        <begin position="301"/>
        <end position="322"/>
    </location>
</feature>
<dbReference type="CDD" id="cd07341">
    <property type="entry name" value="M56_BlaR1_MecR1_like"/>
    <property type="match status" value="1"/>
</dbReference>
<dbReference type="RefSeq" id="WP_186918707.1">
    <property type="nucleotide sequence ID" value="NZ_JACOPQ010000003.1"/>
</dbReference>
<dbReference type="AlphaFoldDB" id="A0A8J6J584"/>
<feature type="transmembrane region" description="Helical" evidence="1">
    <location>
        <begin position="124"/>
        <end position="149"/>
    </location>
</feature>
<evidence type="ECO:0000256" key="1">
    <source>
        <dbReference type="SAM" id="Phobius"/>
    </source>
</evidence>
<feature type="transmembrane region" description="Helical" evidence="1">
    <location>
        <begin position="12"/>
        <end position="33"/>
    </location>
</feature>
<dbReference type="PANTHER" id="PTHR34978:SF3">
    <property type="entry name" value="SLR0241 PROTEIN"/>
    <property type="match status" value="1"/>
</dbReference>
<evidence type="ECO:0000259" key="2">
    <source>
        <dbReference type="Pfam" id="PF05569"/>
    </source>
</evidence>
<dbReference type="EMBL" id="JACOPQ010000003">
    <property type="protein sequence ID" value="MBC5736402.1"/>
    <property type="molecule type" value="Genomic_DNA"/>
</dbReference>
<accession>A0A8J6J584</accession>